<dbReference type="AlphaFoldDB" id="A0A7K1YCU3"/>
<organism evidence="2 3">
    <name type="scientific">Hufsiella arboris</name>
    <dbReference type="NCBI Taxonomy" id="2695275"/>
    <lineage>
        <taxon>Bacteria</taxon>
        <taxon>Pseudomonadati</taxon>
        <taxon>Bacteroidota</taxon>
        <taxon>Sphingobacteriia</taxon>
        <taxon>Sphingobacteriales</taxon>
        <taxon>Sphingobacteriaceae</taxon>
        <taxon>Hufsiella</taxon>
    </lineage>
</organism>
<comment type="caution">
    <text evidence="2">The sequence shown here is derived from an EMBL/GenBank/DDBJ whole genome shotgun (WGS) entry which is preliminary data.</text>
</comment>
<dbReference type="EMBL" id="WVHT01000007">
    <property type="protein sequence ID" value="MXV52406.1"/>
    <property type="molecule type" value="Genomic_DNA"/>
</dbReference>
<dbReference type="Pfam" id="PF13648">
    <property type="entry name" value="Lipocalin_4"/>
    <property type="match status" value="1"/>
</dbReference>
<sequence>MIKVITVFIFFVAGIIVNVPKSELLNGKWIFKKALNKGIDNLGKRSLKSEVINKMTFEFKSNGEFRAFILSQNMKGTWVLSKDSKVILLNTENEDYEFTVLRLTKTELILKVGLGEFLMKKI</sequence>
<accession>A0A7K1YCU3</accession>
<dbReference type="RefSeq" id="WP_160845577.1">
    <property type="nucleotide sequence ID" value="NZ_WVHT01000007.1"/>
</dbReference>
<evidence type="ECO:0000313" key="2">
    <source>
        <dbReference type="EMBL" id="MXV52406.1"/>
    </source>
</evidence>
<protein>
    <recommendedName>
        <fullName evidence="1">Lipocalin-like domain-containing protein</fullName>
    </recommendedName>
</protein>
<proteinExistence type="predicted"/>
<evidence type="ECO:0000259" key="1">
    <source>
        <dbReference type="Pfam" id="PF13648"/>
    </source>
</evidence>
<evidence type="ECO:0000313" key="3">
    <source>
        <dbReference type="Proteomes" id="UP000466586"/>
    </source>
</evidence>
<dbReference type="Proteomes" id="UP000466586">
    <property type="component" value="Unassembled WGS sequence"/>
</dbReference>
<dbReference type="InterPro" id="IPR024311">
    <property type="entry name" value="Lipocalin-like"/>
</dbReference>
<feature type="domain" description="Lipocalin-like" evidence="1">
    <location>
        <begin position="25"/>
        <end position="110"/>
    </location>
</feature>
<name>A0A7K1YCU3_9SPHI</name>
<gene>
    <name evidence="2" type="ORF">GS399_15635</name>
</gene>
<reference evidence="2 3" key="1">
    <citation type="submission" date="2019-11" db="EMBL/GenBank/DDBJ databases">
        <title>Pedobacter sp. HMF7647 Genome sequencing and assembly.</title>
        <authorList>
            <person name="Kang H."/>
            <person name="Kim H."/>
            <person name="Joh K."/>
        </authorList>
    </citation>
    <scope>NUCLEOTIDE SEQUENCE [LARGE SCALE GENOMIC DNA]</scope>
    <source>
        <strain evidence="2 3">HMF7647</strain>
    </source>
</reference>
<keyword evidence="3" id="KW-1185">Reference proteome</keyword>